<dbReference type="AlphaFoldDB" id="A0AAD1UJD4"/>
<gene>
    <name evidence="3" type="ORF">ECRASSUSDP1_LOCUS9304</name>
</gene>
<proteinExistence type="predicted"/>
<evidence type="ECO:0000256" key="2">
    <source>
        <dbReference type="SAM" id="MobiDB-lite"/>
    </source>
</evidence>
<feature type="compositionally biased region" description="Polar residues" evidence="2">
    <location>
        <begin position="309"/>
        <end position="319"/>
    </location>
</feature>
<feature type="coiled-coil region" evidence="1">
    <location>
        <begin position="193"/>
        <end position="220"/>
    </location>
</feature>
<protein>
    <submittedName>
        <fullName evidence="3">Uncharacterized protein</fullName>
    </submittedName>
</protein>
<sequence length="351" mass="41105">MGTIEDQIEKDLRIFKINGMEQIFAAEDYIFTLVKPLDHRYREITSKCKCCLDTIDTSKLNFCEFCGKNICSKKECLPKKRQFPKNLELRGECCIVCDRKFYIHELFAEFREKLDNITKEEKAIKEVIISKEKNIKDIDREIAKISDFAAERKFKEKMELNSLKIDRVKEALKIVDSDRKQIYAEKNRIIDEISKTEEDRFQLETQQNELENESVEINDRICEVNYKIKEIKEVLRTDYVGRKKTESFLQKQKIDMKTAEATSSGGCFSFFSSCKGPTQDLIPEENKDEAPTQDCSARESKEHEANKGSIISQYETGSFISKEFQDEPYNNGTTEYQPKQSSKKRRRKPQI</sequence>
<evidence type="ECO:0000313" key="4">
    <source>
        <dbReference type="Proteomes" id="UP001295684"/>
    </source>
</evidence>
<keyword evidence="1" id="KW-0175">Coiled coil</keyword>
<comment type="caution">
    <text evidence="3">The sequence shown here is derived from an EMBL/GenBank/DDBJ whole genome shotgun (WGS) entry which is preliminary data.</text>
</comment>
<feature type="region of interest" description="Disordered" evidence="2">
    <location>
        <begin position="279"/>
        <end position="351"/>
    </location>
</feature>
<accession>A0AAD1UJD4</accession>
<keyword evidence="4" id="KW-1185">Reference proteome</keyword>
<evidence type="ECO:0000313" key="3">
    <source>
        <dbReference type="EMBL" id="CAI2368015.1"/>
    </source>
</evidence>
<evidence type="ECO:0000256" key="1">
    <source>
        <dbReference type="SAM" id="Coils"/>
    </source>
</evidence>
<dbReference type="EMBL" id="CAMPGE010009142">
    <property type="protein sequence ID" value="CAI2368015.1"/>
    <property type="molecule type" value="Genomic_DNA"/>
</dbReference>
<reference evidence="3" key="1">
    <citation type="submission" date="2023-07" db="EMBL/GenBank/DDBJ databases">
        <authorList>
            <consortium name="AG Swart"/>
            <person name="Singh M."/>
            <person name="Singh A."/>
            <person name="Seah K."/>
            <person name="Emmerich C."/>
        </authorList>
    </citation>
    <scope>NUCLEOTIDE SEQUENCE</scope>
    <source>
        <strain evidence="3">DP1</strain>
    </source>
</reference>
<name>A0AAD1UJD4_EUPCR</name>
<feature type="compositionally biased region" description="Basic and acidic residues" evidence="2">
    <location>
        <begin position="284"/>
        <end position="306"/>
    </location>
</feature>
<organism evidence="3 4">
    <name type="scientific">Euplotes crassus</name>
    <dbReference type="NCBI Taxonomy" id="5936"/>
    <lineage>
        <taxon>Eukaryota</taxon>
        <taxon>Sar</taxon>
        <taxon>Alveolata</taxon>
        <taxon>Ciliophora</taxon>
        <taxon>Intramacronucleata</taxon>
        <taxon>Spirotrichea</taxon>
        <taxon>Hypotrichia</taxon>
        <taxon>Euplotida</taxon>
        <taxon>Euplotidae</taxon>
        <taxon>Moneuplotes</taxon>
    </lineage>
</organism>
<feature type="compositionally biased region" description="Basic residues" evidence="2">
    <location>
        <begin position="341"/>
        <end position="351"/>
    </location>
</feature>
<dbReference type="Proteomes" id="UP001295684">
    <property type="component" value="Unassembled WGS sequence"/>
</dbReference>